<keyword evidence="7" id="KW-0812">Transmembrane</keyword>
<dbReference type="SUPFAM" id="SSF53448">
    <property type="entry name" value="Nucleotide-diphospho-sugar transferases"/>
    <property type="match status" value="1"/>
</dbReference>
<keyword evidence="11" id="KW-0472">Membrane</keyword>
<evidence type="ECO:0000256" key="7">
    <source>
        <dbReference type="ARBA" id="ARBA00022692"/>
    </source>
</evidence>
<dbReference type="GO" id="GO:0006487">
    <property type="term" value="P:protein N-linked glycosylation"/>
    <property type="evidence" value="ECO:0007669"/>
    <property type="project" value="TreeGrafter"/>
</dbReference>
<evidence type="ECO:0000256" key="2">
    <source>
        <dbReference type="ARBA" id="ARBA00004922"/>
    </source>
</evidence>
<dbReference type="InterPro" id="IPR029044">
    <property type="entry name" value="Nucleotide-diphossugar_trans"/>
</dbReference>
<evidence type="ECO:0000256" key="4">
    <source>
        <dbReference type="ARBA" id="ARBA00012583"/>
    </source>
</evidence>
<dbReference type="Pfam" id="PF00535">
    <property type="entry name" value="Glycos_transf_2"/>
    <property type="match status" value="1"/>
</dbReference>
<keyword evidence="9" id="KW-0735">Signal-anchor</keyword>
<keyword evidence="6" id="KW-0808">Transferase</keyword>
<dbReference type="EMBL" id="UINC01000749">
    <property type="protein sequence ID" value="SUZ60524.1"/>
    <property type="molecule type" value="Genomic_DNA"/>
</dbReference>
<organism evidence="14">
    <name type="scientific">marine metagenome</name>
    <dbReference type="NCBI Taxonomy" id="408172"/>
    <lineage>
        <taxon>unclassified sequences</taxon>
        <taxon>metagenomes</taxon>
        <taxon>ecological metagenomes</taxon>
    </lineage>
</organism>
<evidence type="ECO:0000256" key="11">
    <source>
        <dbReference type="ARBA" id="ARBA00023136"/>
    </source>
</evidence>
<comment type="subcellular location">
    <subcellularLocation>
        <location evidence="1">Endoplasmic reticulum membrane</location>
        <topology evidence="1">Single-pass membrane protein</topology>
    </subcellularLocation>
</comment>
<accession>A0A381P1Z5</accession>
<evidence type="ECO:0000256" key="12">
    <source>
        <dbReference type="ARBA" id="ARBA00045097"/>
    </source>
</evidence>
<dbReference type="Gene3D" id="3.90.550.10">
    <property type="entry name" value="Spore Coat Polysaccharide Biosynthesis Protein SpsA, Chain A"/>
    <property type="match status" value="1"/>
</dbReference>
<evidence type="ECO:0000256" key="5">
    <source>
        <dbReference type="ARBA" id="ARBA00022676"/>
    </source>
</evidence>
<dbReference type="InterPro" id="IPR035518">
    <property type="entry name" value="DPG_synthase"/>
</dbReference>
<dbReference type="GO" id="GO:0004581">
    <property type="term" value="F:dolichyl-phosphate beta-glucosyltransferase activity"/>
    <property type="evidence" value="ECO:0007669"/>
    <property type="project" value="UniProtKB-EC"/>
</dbReference>
<evidence type="ECO:0000256" key="6">
    <source>
        <dbReference type="ARBA" id="ARBA00022679"/>
    </source>
</evidence>
<keyword evidence="5" id="KW-0328">Glycosyltransferase</keyword>
<dbReference type="PANTHER" id="PTHR10859">
    <property type="entry name" value="GLYCOSYL TRANSFERASE"/>
    <property type="match status" value="1"/>
</dbReference>
<dbReference type="InterPro" id="IPR001173">
    <property type="entry name" value="Glyco_trans_2-like"/>
</dbReference>
<keyword evidence="10" id="KW-1133">Transmembrane helix</keyword>
<dbReference type="EC" id="2.4.1.117" evidence="4"/>
<name>A0A381P1Z5_9ZZZZ</name>
<protein>
    <recommendedName>
        <fullName evidence="4">dolichyl-phosphate beta-glucosyltransferase</fullName>
        <ecNumber evidence="4">2.4.1.117</ecNumber>
    </recommendedName>
</protein>
<reference evidence="14" key="1">
    <citation type="submission" date="2018-05" db="EMBL/GenBank/DDBJ databases">
        <authorList>
            <person name="Lanie J.A."/>
            <person name="Ng W.-L."/>
            <person name="Kazmierczak K.M."/>
            <person name="Andrzejewski T.M."/>
            <person name="Davidsen T.M."/>
            <person name="Wayne K.J."/>
            <person name="Tettelin H."/>
            <person name="Glass J.I."/>
            <person name="Rusch D."/>
            <person name="Podicherti R."/>
            <person name="Tsui H.-C.T."/>
            <person name="Winkler M.E."/>
        </authorList>
    </citation>
    <scope>NUCLEOTIDE SEQUENCE</scope>
</reference>
<comment type="pathway">
    <text evidence="2">Protein modification; protein glycosylation.</text>
</comment>
<evidence type="ECO:0000259" key="13">
    <source>
        <dbReference type="Pfam" id="PF00535"/>
    </source>
</evidence>
<dbReference type="GO" id="GO:0005789">
    <property type="term" value="C:endoplasmic reticulum membrane"/>
    <property type="evidence" value="ECO:0007669"/>
    <property type="project" value="UniProtKB-SubCell"/>
</dbReference>
<evidence type="ECO:0000256" key="3">
    <source>
        <dbReference type="ARBA" id="ARBA00006739"/>
    </source>
</evidence>
<dbReference type="CDD" id="cd04188">
    <property type="entry name" value="DPG_synthase"/>
    <property type="match status" value="1"/>
</dbReference>
<gene>
    <name evidence="14" type="ORF">METZ01_LOCUS13378</name>
</gene>
<keyword evidence="8" id="KW-0256">Endoplasmic reticulum</keyword>
<evidence type="ECO:0000256" key="1">
    <source>
        <dbReference type="ARBA" id="ARBA00004389"/>
    </source>
</evidence>
<dbReference type="AlphaFoldDB" id="A0A381P1Z5"/>
<comment type="similarity">
    <text evidence="3">Belongs to the glycosyltransferase 2 family.</text>
</comment>
<feature type="domain" description="Glycosyltransferase 2-like" evidence="13">
    <location>
        <begin position="7"/>
        <end position="179"/>
    </location>
</feature>
<sequence length="255" mass="27942">MTQTYLSVVIPAFNEEVRIASTVKSIVGYLSEWLPDSNSSRNWEILVVNDGSSDSTASIVVKLSESDGRIKLIDLPHGGKGAAVRRGMDEARGEWRFLCDADLSMPIDNLARFFAGVDGHPEYDVAIASREAPGARRFNEPKSRHVKGRLFNYAVKILALRGIEDTQCGFKLFSAESATRLFPHQSLEGWAFDVELLVMAEKAGFGVGEVPIDWYYGEGSKMTLAKGIVAVLDVAKVGLNNLLGRYGILLRNDGS</sequence>
<dbReference type="PANTHER" id="PTHR10859:SF91">
    <property type="entry name" value="DOLICHYL-PHOSPHATE BETA-GLUCOSYLTRANSFERASE"/>
    <property type="match status" value="1"/>
</dbReference>
<evidence type="ECO:0000256" key="8">
    <source>
        <dbReference type="ARBA" id="ARBA00022824"/>
    </source>
</evidence>
<comment type="catalytic activity">
    <reaction evidence="12">
        <text>a di-trans,poly-cis-dolichyl phosphate + UDP-alpha-D-glucose = a di-trans,poly-cis-dolichyl beta-D-glucosyl phosphate + UDP</text>
        <dbReference type="Rhea" id="RHEA:15401"/>
        <dbReference type="Rhea" id="RHEA-COMP:19498"/>
        <dbReference type="Rhea" id="RHEA-COMP:19502"/>
        <dbReference type="ChEBI" id="CHEBI:57525"/>
        <dbReference type="ChEBI" id="CHEBI:57683"/>
        <dbReference type="ChEBI" id="CHEBI:58223"/>
        <dbReference type="ChEBI" id="CHEBI:58885"/>
        <dbReference type="EC" id="2.4.1.117"/>
    </reaction>
    <physiologicalReaction direction="left-to-right" evidence="12">
        <dbReference type="Rhea" id="RHEA:15402"/>
    </physiologicalReaction>
</comment>
<evidence type="ECO:0000313" key="14">
    <source>
        <dbReference type="EMBL" id="SUZ60524.1"/>
    </source>
</evidence>
<evidence type="ECO:0000256" key="9">
    <source>
        <dbReference type="ARBA" id="ARBA00022968"/>
    </source>
</evidence>
<proteinExistence type="inferred from homology"/>
<evidence type="ECO:0000256" key="10">
    <source>
        <dbReference type="ARBA" id="ARBA00022989"/>
    </source>
</evidence>